<feature type="compositionally biased region" description="Polar residues" evidence="1">
    <location>
        <begin position="60"/>
        <end position="70"/>
    </location>
</feature>
<protein>
    <recommendedName>
        <fullName evidence="2">DUF6589 domain-containing protein</fullName>
    </recommendedName>
</protein>
<gene>
    <name evidence="3" type="ORF">BCR33DRAFT_799661</name>
</gene>
<name>A0A1Y2A3G1_9FUNG</name>
<sequence length="924" mass="102641">MQPVVKTALEVQSVAKVPSGKETTAATPQPFDRKLRNLAQTLINGKLGKLPKEIDDHQETSPGSTASLHPTTAALMENKTANKRYAERSGGKFTKRAVVNESSSQSSNNRSKRKALMPLITPQVLAESQSKDRDHLRRPDAVIRPTNVFNDPQHYNRTFLGLSRLAGLSNVRSKAKKEEAYINSVIDTQIFLEKAQSSSAEAKDRILAIISTATLTDDHSKDIISRLLNDCKSKEIRGDIASVVGINLVLQELKTLELGRSSDTDTDTFNVKFILNRLRSACPFFVTLLNGICGGVEQIVATVGSVVAFNSNKSNNYLQKHLGIILKGEGLTYSGFCILNTLGLSCSWRTTIREITKLSVETEMLISGNWKPFQYIGAYDNIERHIKTVEKTGKSVNQNHMLSQTMKAIIPVHYDDSSLSSTNPRIAIANLTVAHIMPTELDNVFFQGHLSNLVLENVIRLLPEFSEVKHQVLHPLRQTSKIMLLPFGLSNEKDMTAAGATKLCTEYITRLGVPASTKAELPIVGDVGTITNIRSAKWRRSADSAFGSDLDLLLPIKPVLGLFHLKMNYISCMAKHFKYDSGLFGSVGYFGKNIDKLLKEKKFDFYAMERVFLATWEVYLTALIQDTAKHVIYTGNTPQANALQLVEAVMSVLNNSVFREQYVLGSRKPKVEYVSTTLNPSRGYMIEFVKRMGWYKVYSSAVHYNDSTGIQSLHRLALPVFKIYAVKYANAIVTDLIQKESEESERCAYVTSNGMVVNPAGRPDTHFPVDLAVEFLNGDFKAMASKGNSVSDAADMRTALTCSLLRAQRNELMKQIGLSSRAAKHSDVLLTDDKASLLKDIENSQMLSLHITSESTYQVNAIDETVVTELINVYIPKAIKKANTGVLDQDVNLFEEEDVLDTDFNYRLCIDSDGEECFLVDLTQ</sequence>
<organism evidence="3 4">
    <name type="scientific">Rhizoclosmatium globosum</name>
    <dbReference type="NCBI Taxonomy" id="329046"/>
    <lineage>
        <taxon>Eukaryota</taxon>
        <taxon>Fungi</taxon>
        <taxon>Fungi incertae sedis</taxon>
        <taxon>Chytridiomycota</taxon>
        <taxon>Chytridiomycota incertae sedis</taxon>
        <taxon>Chytridiomycetes</taxon>
        <taxon>Chytridiales</taxon>
        <taxon>Chytriomycetaceae</taxon>
        <taxon>Rhizoclosmatium</taxon>
    </lineage>
</organism>
<dbReference type="OrthoDB" id="2158381at2759"/>
<comment type="caution">
    <text evidence="3">The sequence shown here is derived from an EMBL/GenBank/DDBJ whole genome shotgun (WGS) entry which is preliminary data.</text>
</comment>
<proteinExistence type="predicted"/>
<feature type="compositionally biased region" description="Basic and acidic residues" evidence="1">
    <location>
        <begin position="50"/>
        <end position="59"/>
    </location>
</feature>
<dbReference type="Pfam" id="PF20231">
    <property type="entry name" value="DUF6589"/>
    <property type="match status" value="1"/>
</dbReference>
<accession>A0A1Y2A3G1</accession>
<keyword evidence="4" id="KW-1185">Reference proteome</keyword>
<feature type="region of interest" description="Disordered" evidence="1">
    <location>
        <begin position="48"/>
        <end position="71"/>
    </location>
</feature>
<evidence type="ECO:0000259" key="2">
    <source>
        <dbReference type="Pfam" id="PF20231"/>
    </source>
</evidence>
<evidence type="ECO:0000313" key="4">
    <source>
        <dbReference type="Proteomes" id="UP000193642"/>
    </source>
</evidence>
<evidence type="ECO:0000313" key="3">
    <source>
        <dbReference type="EMBL" id="ORY17046.1"/>
    </source>
</evidence>
<feature type="domain" description="DUF6589" evidence="2">
    <location>
        <begin position="433"/>
        <end position="825"/>
    </location>
</feature>
<evidence type="ECO:0000256" key="1">
    <source>
        <dbReference type="SAM" id="MobiDB-lite"/>
    </source>
</evidence>
<dbReference type="AlphaFoldDB" id="A0A1Y2A3G1"/>
<dbReference type="Proteomes" id="UP000193642">
    <property type="component" value="Unassembled WGS sequence"/>
</dbReference>
<reference evidence="3 4" key="1">
    <citation type="submission" date="2016-07" db="EMBL/GenBank/DDBJ databases">
        <title>Pervasive Adenine N6-methylation of Active Genes in Fungi.</title>
        <authorList>
            <consortium name="DOE Joint Genome Institute"/>
            <person name="Mondo S.J."/>
            <person name="Dannebaum R.O."/>
            <person name="Kuo R.C."/>
            <person name="Labutti K."/>
            <person name="Haridas S."/>
            <person name="Kuo A."/>
            <person name="Salamov A."/>
            <person name="Ahrendt S.R."/>
            <person name="Lipzen A."/>
            <person name="Sullivan W."/>
            <person name="Andreopoulos W.B."/>
            <person name="Clum A."/>
            <person name="Lindquist E."/>
            <person name="Daum C."/>
            <person name="Ramamoorthy G.K."/>
            <person name="Gryganskyi A."/>
            <person name="Culley D."/>
            <person name="Magnuson J.K."/>
            <person name="James T.Y."/>
            <person name="O'Malley M.A."/>
            <person name="Stajich J.E."/>
            <person name="Spatafora J.W."/>
            <person name="Visel A."/>
            <person name="Grigoriev I.V."/>
        </authorList>
    </citation>
    <scope>NUCLEOTIDE SEQUENCE [LARGE SCALE GENOMIC DNA]</scope>
    <source>
        <strain evidence="3 4">JEL800</strain>
    </source>
</reference>
<dbReference type="EMBL" id="MCGO01000291">
    <property type="protein sequence ID" value="ORY17046.1"/>
    <property type="molecule type" value="Genomic_DNA"/>
</dbReference>
<feature type="region of interest" description="Disordered" evidence="1">
    <location>
        <begin position="84"/>
        <end position="116"/>
    </location>
</feature>
<dbReference type="InterPro" id="IPR046496">
    <property type="entry name" value="DUF6589"/>
</dbReference>